<sequence length="134" mass="15150">MTEGRPRIFRWCIVIINIVIGSSIFGSIERDMELGDEVANLNGNNVVTRDNMGEVVMIDVDATGEWDESCVPMSPFPKYVKASHEVGEYVSCFNTRYSLKKFVGKIALVRVVEDAKHFKFIVCKKNEQCVVKLV</sequence>
<name>A0A0L9U4F4_PHAAN</name>
<keyword evidence="1" id="KW-0472">Membrane</keyword>
<evidence type="ECO:0000256" key="1">
    <source>
        <dbReference type="SAM" id="Phobius"/>
    </source>
</evidence>
<accession>A0A0L9U4F4</accession>
<dbReference type="Proteomes" id="UP000053144">
    <property type="component" value="Chromosome 3"/>
</dbReference>
<keyword evidence="1" id="KW-0812">Transmembrane</keyword>
<dbReference type="AlphaFoldDB" id="A0A0L9U4F4"/>
<feature type="transmembrane region" description="Helical" evidence="1">
    <location>
        <begin position="7"/>
        <end position="28"/>
    </location>
</feature>
<evidence type="ECO:0000313" key="3">
    <source>
        <dbReference type="Proteomes" id="UP000053144"/>
    </source>
</evidence>
<organism evidence="2 3">
    <name type="scientific">Phaseolus angularis</name>
    <name type="common">Azuki bean</name>
    <name type="synonym">Vigna angularis</name>
    <dbReference type="NCBI Taxonomy" id="3914"/>
    <lineage>
        <taxon>Eukaryota</taxon>
        <taxon>Viridiplantae</taxon>
        <taxon>Streptophyta</taxon>
        <taxon>Embryophyta</taxon>
        <taxon>Tracheophyta</taxon>
        <taxon>Spermatophyta</taxon>
        <taxon>Magnoliopsida</taxon>
        <taxon>eudicotyledons</taxon>
        <taxon>Gunneridae</taxon>
        <taxon>Pentapetalae</taxon>
        <taxon>rosids</taxon>
        <taxon>fabids</taxon>
        <taxon>Fabales</taxon>
        <taxon>Fabaceae</taxon>
        <taxon>Papilionoideae</taxon>
        <taxon>50 kb inversion clade</taxon>
        <taxon>NPAAA clade</taxon>
        <taxon>indigoferoid/millettioid clade</taxon>
        <taxon>Phaseoleae</taxon>
        <taxon>Vigna</taxon>
    </lineage>
</organism>
<keyword evidence="1" id="KW-1133">Transmembrane helix</keyword>
<dbReference type="Gramene" id="KOM37542">
    <property type="protein sequence ID" value="KOM37542"/>
    <property type="gene ID" value="LR48_Vigan03g092400"/>
</dbReference>
<gene>
    <name evidence="2" type="ORF">LR48_Vigan03g092400</name>
</gene>
<proteinExistence type="predicted"/>
<dbReference type="EMBL" id="CM003373">
    <property type="protein sequence ID" value="KOM37542.1"/>
    <property type="molecule type" value="Genomic_DNA"/>
</dbReference>
<reference evidence="3" key="1">
    <citation type="journal article" date="2015" name="Proc. Natl. Acad. Sci. U.S.A.">
        <title>Genome sequencing of adzuki bean (Vigna angularis) provides insight into high starch and low fat accumulation and domestication.</title>
        <authorList>
            <person name="Yang K."/>
            <person name="Tian Z."/>
            <person name="Chen C."/>
            <person name="Luo L."/>
            <person name="Zhao B."/>
            <person name="Wang Z."/>
            <person name="Yu L."/>
            <person name="Li Y."/>
            <person name="Sun Y."/>
            <person name="Li W."/>
            <person name="Chen Y."/>
            <person name="Li Y."/>
            <person name="Zhang Y."/>
            <person name="Ai D."/>
            <person name="Zhao J."/>
            <person name="Shang C."/>
            <person name="Ma Y."/>
            <person name="Wu B."/>
            <person name="Wang M."/>
            <person name="Gao L."/>
            <person name="Sun D."/>
            <person name="Zhang P."/>
            <person name="Guo F."/>
            <person name="Wang W."/>
            <person name="Li Y."/>
            <person name="Wang J."/>
            <person name="Varshney R.K."/>
            <person name="Wang J."/>
            <person name="Ling H.Q."/>
            <person name="Wan P."/>
        </authorList>
    </citation>
    <scope>NUCLEOTIDE SEQUENCE</scope>
    <source>
        <strain evidence="3">cv. Jingnong 6</strain>
    </source>
</reference>
<evidence type="ECO:0000313" key="2">
    <source>
        <dbReference type="EMBL" id="KOM37542.1"/>
    </source>
</evidence>
<protein>
    <submittedName>
        <fullName evidence="2">Uncharacterized protein</fullName>
    </submittedName>
</protein>